<sequence>MRSLIILVVILILTIGMGVYLWGSKTYVFPPNTSNPDSSPTQVSVIAENFDTPWAIVFLPDTSMLVTERAGRVRFISSNGKLQPSPVLTLNDIQETGEGGLLGIAAHPSYPQRPFVYLYYTYSDGGKLYNKVVRYEYSDNPTPHLRQSKVIVDKIPSSVNHNGGRIKFGPDGYLYITTGDAENPSQAQDINVLGGKILRVTDEGAPAPGNPFNNLVYSYGHRNPQGVTWDDSGILWETEHGPSGGSFGTGHDEFNKIEAGKNYGWPEILGDQQKAGMEQPVSHSGDDTWAPGGTAFYKYPDNRYSIFFAGLRGQALYEMEFNQGNSFLKTHFKGQFGRIRDVILGPDSLLYITTSNKDGRGVPSPDDDKIIKVDPKSL</sequence>
<protein>
    <recommendedName>
        <fullName evidence="2">Glucose/Sorbosone dehydrogenase domain-containing protein</fullName>
    </recommendedName>
</protein>
<proteinExistence type="predicted"/>
<reference evidence="3 4" key="1">
    <citation type="journal article" date="2016" name="Nat. Commun.">
        <title>Thousands of microbial genomes shed light on interconnected biogeochemical processes in an aquifer system.</title>
        <authorList>
            <person name="Anantharaman K."/>
            <person name="Brown C.T."/>
            <person name="Hug L.A."/>
            <person name="Sharon I."/>
            <person name="Castelle C.J."/>
            <person name="Probst A.J."/>
            <person name="Thomas B.C."/>
            <person name="Singh A."/>
            <person name="Wilkins M.J."/>
            <person name="Karaoz U."/>
            <person name="Brodie E.L."/>
            <person name="Williams K.H."/>
            <person name="Hubbard S.S."/>
            <person name="Banfield J.F."/>
        </authorList>
    </citation>
    <scope>NUCLEOTIDE SEQUENCE [LARGE SCALE GENOMIC DNA]</scope>
</reference>
<feature type="compositionally biased region" description="Basic and acidic residues" evidence="1">
    <location>
        <begin position="366"/>
        <end position="378"/>
    </location>
</feature>
<dbReference type="Gene3D" id="2.120.10.30">
    <property type="entry name" value="TolB, C-terminal domain"/>
    <property type="match status" value="1"/>
</dbReference>
<evidence type="ECO:0000259" key="2">
    <source>
        <dbReference type="Pfam" id="PF07995"/>
    </source>
</evidence>
<dbReference type="SUPFAM" id="SSF50952">
    <property type="entry name" value="Soluble quinoprotein glucose dehydrogenase"/>
    <property type="match status" value="1"/>
</dbReference>
<comment type="caution">
    <text evidence="3">The sequence shown here is derived from an EMBL/GenBank/DDBJ whole genome shotgun (WGS) entry which is preliminary data.</text>
</comment>
<evidence type="ECO:0000256" key="1">
    <source>
        <dbReference type="SAM" id="MobiDB-lite"/>
    </source>
</evidence>
<feature type="domain" description="Glucose/Sorbosone dehydrogenase" evidence="2">
    <location>
        <begin position="50"/>
        <end position="360"/>
    </location>
</feature>
<evidence type="ECO:0000313" key="3">
    <source>
        <dbReference type="EMBL" id="OGE25881.1"/>
    </source>
</evidence>
<dbReference type="Proteomes" id="UP000177042">
    <property type="component" value="Unassembled WGS sequence"/>
</dbReference>
<accession>A0A1F5JB76</accession>
<dbReference type="PANTHER" id="PTHR19328">
    <property type="entry name" value="HEDGEHOG-INTERACTING PROTEIN"/>
    <property type="match status" value="1"/>
</dbReference>
<dbReference type="InterPro" id="IPR011042">
    <property type="entry name" value="6-blade_b-propeller_TolB-like"/>
</dbReference>
<feature type="region of interest" description="Disordered" evidence="1">
    <location>
        <begin position="355"/>
        <end position="378"/>
    </location>
</feature>
<evidence type="ECO:0000313" key="4">
    <source>
        <dbReference type="Proteomes" id="UP000177042"/>
    </source>
</evidence>
<dbReference type="InterPro" id="IPR011041">
    <property type="entry name" value="Quinoprot_gluc/sorb_DH_b-prop"/>
</dbReference>
<dbReference type="InterPro" id="IPR012938">
    <property type="entry name" value="Glc/Sorbosone_DH"/>
</dbReference>
<name>A0A1F5JB76_9BACT</name>
<dbReference type="AlphaFoldDB" id="A0A1F5JB76"/>
<dbReference type="PANTHER" id="PTHR19328:SF13">
    <property type="entry name" value="HIPL1 PROTEIN"/>
    <property type="match status" value="1"/>
</dbReference>
<organism evidence="3 4">
    <name type="scientific">Candidatus Daviesbacteria bacterium RIFCSPHIGHO2_02_FULL_39_12</name>
    <dbReference type="NCBI Taxonomy" id="1797770"/>
    <lineage>
        <taxon>Bacteria</taxon>
        <taxon>Candidatus Daviesiibacteriota</taxon>
    </lineage>
</organism>
<gene>
    <name evidence="3" type="ORF">A3C26_00910</name>
</gene>
<dbReference type="EMBL" id="MFCX01000019">
    <property type="protein sequence ID" value="OGE25881.1"/>
    <property type="molecule type" value="Genomic_DNA"/>
</dbReference>
<dbReference type="Pfam" id="PF07995">
    <property type="entry name" value="GSDH"/>
    <property type="match status" value="1"/>
</dbReference>